<dbReference type="Gene3D" id="2.60.40.10">
    <property type="entry name" value="Immunoglobulins"/>
    <property type="match status" value="1"/>
</dbReference>
<organism evidence="6 7">
    <name type="scientific">Mycoplana ramosa</name>
    <name type="common">Mycoplana bullata</name>
    <dbReference type="NCBI Taxonomy" id="40837"/>
    <lineage>
        <taxon>Bacteria</taxon>
        <taxon>Pseudomonadati</taxon>
        <taxon>Pseudomonadota</taxon>
        <taxon>Alphaproteobacteria</taxon>
        <taxon>Hyphomicrobiales</taxon>
        <taxon>Rhizobiaceae</taxon>
        <taxon>Mycoplana</taxon>
    </lineage>
</organism>
<dbReference type="Proteomes" id="UP001597173">
    <property type="component" value="Unassembled WGS sequence"/>
</dbReference>
<evidence type="ECO:0000256" key="4">
    <source>
        <dbReference type="ARBA" id="ARBA00023295"/>
    </source>
</evidence>
<evidence type="ECO:0000256" key="2">
    <source>
        <dbReference type="ARBA" id="ARBA00012754"/>
    </source>
</evidence>
<dbReference type="SUPFAM" id="SSF51445">
    <property type="entry name" value="(Trans)glycosidases"/>
    <property type="match status" value="1"/>
</dbReference>
<reference evidence="7" key="1">
    <citation type="journal article" date="2019" name="Int. J. Syst. Evol. Microbiol.">
        <title>The Global Catalogue of Microorganisms (GCM) 10K type strain sequencing project: providing services to taxonomists for standard genome sequencing and annotation.</title>
        <authorList>
            <consortium name="The Broad Institute Genomics Platform"/>
            <consortium name="The Broad Institute Genome Sequencing Center for Infectious Disease"/>
            <person name="Wu L."/>
            <person name="Ma J."/>
        </authorList>
    </citation>
    <scope>NUCLEOTIDE SEQUENCE [LARGE SCALE GENOMIC DNA]</scope>
    <source>
        <strain evidence="7">CCUG 55609</strain>
    </source>
</reference>
<dbReference type="EC" id="3.2.1.25" evidence="2"/>
<dbReference type="PANTHER" id="PTHR43730:SF1">
    <property type="entry name" value="BETA-MANNOSIDASE"/>
    <property type="match status" value="1"/>
</dbReference>
<dbReference type="GO" id="GO:0016787">
    <property type="term" value="F:hydrolase activity"/>
    <property type="evidence" value="ECO:0007669"/>
    <property type="project" value="UniProtKB-KW"/>
</dbReference>
<dbReference type="Gene3D" id="3.20.20.80">
    <property type="entry name" value="Glycosidases"/>
    <property type="match status" value="1"/>
</dbReference>
<evidence type="ECO:0000259" key="5">
    <source>
        <dbReference type="Pfam" id="PF22666"/>
    </source>
</evidence>
<dbReference type="InterPro" id="IPR036156">
    <property type="entry name" value="Beta-gal/glucu_dom_sf"/>
</dbReference>
<feature type="domain" description="Beta-mannosidase-like galactose-binding" evidence="5">
    <location>
        <begin position="86"/>
        <end position="184"/>
    </location>
</feature>
<dbReference type="InterPro" id="IPR054593">
    <property type="entry name" value="Beta-mannosidase-like_N2"/>
</dbReference>
<comment type="catalytic activity">
    <reaction evidence="1">
        <text>Hydrolysis of terminal, non-reducing beta-D-mannose residues in beta-D-mannosides.</text>
        <dbReference type="EC" id="3.2.1.25"/>
    </reaction>
</comment>
<comment type="caution">
    <text evidence="6">The sequence shown here is derived from an EMBL/GenBank/DDBJ whole genome shotgun (WGS) entry which is preliminary data.</text>
</comment>
<dbReference type="Gene3D" id="2.60.120.260">
    <property type="entry name" value="Galactose-binding domain-like"/>
    <property type="match status" value="1"/>
</dbReference>
<evidence type="ECO:0000313" key="6">
    <source>
        <dbReference type="EMBL" id="MFD1329731.1"/>
    </source>
</evidence>
<dbReference type="Pfam" id="PF22666">
    <property type="entry name" value="Glyco_hydro_2_N2"/>
    <property type="match status" value="1"/>
</dbReference>
<accession>A0ABW3Z0W7</accession>
<dbReference type="InterPro" id="IPR008979">
    <property type="entry name" value="Galactose-bd-like_sf"/>
</dbReference>
<evidence type="ECO:0000256" key="3">
    <source>
        <dbReference type="ARBA" id="ARBA00022801"/>
    </source>
</evidence>
<dbReference type="PANTHER" id="PTHR43730">
    <property type="entry name" value="BETA-MANNOSIDASE"/>
    <property type="match status" value="1"/>
</dbReference>
<dbReference type="InterPro" id="IPR017853">
    <property type="entry name" value="GH"/>
</dbReference>
<keyword evidence="4" id="KW-0326">Glycosidase</keyword>
<evidence type="ECO:0000313" key="7">
    <source>
        <dbReference type="Proteomes" id="UP001597173"/>
    </source>
</evidence>
<name>A0ABW3Z0W7_MYCRA</name>
<dbReference type="RefSeq" id="WP_374840988.1">
    <property type="nucleotide sequence ID" value="NZ_JBHEEW010000017.1"/>
</dbReference>
<dbReference type="InterPro" id="IPR050887">
    <property type="entry name" value="Beta-mannosidase_GH2"/>
</dbReference>
<sequence length="821" mass="89663">MDGPGPDALPHEVVLRKGWRLCLTEAGAWSDPSMRSDDVEAMDAPVPGTVAGALERIGRFDRTDPLPLIDLDAWYFLDLAGEKPGPATLAFEGLATIAEVYWNGEKRLAASSMFVAHDLAVTLTGDDCLAICFRALAPHLDRRGPRARWRPQMIVPQGLRLVRTTLLGHMPGWCPAVQAVGPYRPVRLVRPQPAAPQDVRLQATLEPDGAGRLVASFQGDGFSGTPELRCAGSGVEMTLSKDGRWSAELSLANVDAWWPHTHGRPALHAVKMHVDGQTHAIGRVGFRRIEIDRGPDGSDFSLRVNGAPVFCRGAVWTTADIVDLPGERERYEPLLRAAAEAGMNMLRIGGTMAYETQAFFDLCDELGILVWQDFMLANFDYPASDPDFAALVRAEAEQFLRRTAASPALAVLCGGSEMFQQAAMLGLPRPAWSGPLTDSILPQAVEALRADVAFVANSPSGGAMPFSPNAGVTHYYGVGAYCRPLEDARRAHVRFAAESLAFANVPEQSTLDAHLPVPAVHDPRWKARVPRDRGASWDFEDIRDHYLGLLYDCDPARLRREDPIRYLDLSRAASAEVMEATFAEWRRPQSSCNGALVWTFQDLLPGAGWGVIDATGLPKPAWHALRRAFRPVQVLLSDEGTNGLDVHVLNEGDRQRTLTVEVVCLRDGRQPVVSGRRDLALEGREAVTIAATDLFGAFFDTSYAFRFGPPSHDVTVATLRDGTTAAPIAQAFHFPRGRAKALLAGNLTAVLVQAEGGWLLQLQADRLLQSVHIDCPGFLPSDNWFHLAPGEARDIRLARTDDGEWPRGEVRALNLISPVSF</sequence>
<keyword evidence="3 6" id="KW-0378">Hydrolase</keyword>
<gene>
    <name evidence="6" type="ORF">ACFQ33_17720</name>
</gene>
<dbReference type="InterPro" id="IPR013783">
    <property type="entry name" value="Ig-like_fold"/>
</dbReference>
<dbReference type="SUPFAM" id="SSF49785">
    <property type="entry name" value="Galactose-binding domain-like"/>
    <property type="match status" value="1"/>
</dbReference>
<dbReference type="SUPFAM" id="SSF49303">
    <property type="entry name" value="beta-Galactosidase/glucuronidase domain"/>
    <property type="match status" value="2"/>
</dbReference>
<keyword evidence="7" id="KW-1185">Reference proteome</keyword>
<evidence type="ECO:0000256" key="1">
    <source>
        <dbReference type="ARBA" id="ARBA00000829"/>
    </source>
</evidence>
<proteinExistence type="predicted"/>
<protein>
    <recommendedName>
        <fullName evidence="2">beta-mannosidase</fullName>
        <ecNumber evidence="2">3.2.1.25</ecNumber>
    </recommendedName>
</protein>
<dbReference type="EMBL" id="JBHTNF010000013">
    <property type="protein sequence ID" value="MFD1329731.1"/>
    <property type="molecule type" value="Genomic_DNA"/>
</dbReference>